<feature type="region of interest" description="Disordered" evidence="1">
    <location>
        <begin position="56"/>
        <end position="76"/>
    </location>
</feature>
<sequence length="100" mass="10857">CYVRASSTSRRRLPRPSPIAEPGRQCPSGNTQAQPPHCLDAILPLRLCLTTSGLAPLTPQRTDMTRDGASHSHHYRGGGNLLGLITTIRQPEFSTALKEV</sequence>
<reference evidence="2 3" key="1">
    <citation type="journal article" date="2021" name="BMC Genomics">
        <title>Datura genome reveals duplications of psychoactive alkaloid biosynthetic genes and high mutation rate following tissue culture.</title>
        <authorList>
            <person name="Rajewski A."/>
            <person name="Carter-House D."/>
            <person name="Stajich J."/>
            <person name="Litt A."/>
        </authorList>
    </citation>
    <scope>NUCLEOTIDE SEQUENCE [LARGE SCALE GENOMIC DNA]</scope>
    <source>
        <strain evidence="2">AR-01</strain>
    </source>
</reference>
<protein>
    <submittedName>
        <fullName evidence="2">Uncharacterized protein</fullName>
    </submittedName>
</protein>
<evidence type="ECO:0000313" key="2">
    <source>
        <dbReference type="EMBL" id="MCD7454166.1"/>
    </source>
</evidence>
<organism evidence="2 3">
    <name type="scientific">Datura stramonium</name>
    <name type="common">Jimsonweed</name>
    <name type="synonym">Common thornapple</name>
    <dbReference type="NCBI Taxonomy" id="4076"/>
    <lineage>
        <taxon>Eukaryota</taxon>
        <taxon>Viridiplantae</taxon>
        <taxon>Streptophyta</taxon>
        <taxon>Embryophyta</taxon>
        <taxon>Tracheophyta</taxon>
        <taxon>Spermatophyta</taxon>
        <taxon>Magnoliopsida</taxon>
        <taxon>eudicotyledons</taxon>
        <taxon>Gunneridae</taxon>
        <taxon>Pentapetalae</taxon>
        <taxon>asterids</taxon>
        <taxon>lamiids</taxon>
        <taxon>Solanales</taxon>
        <taxon>Solanaceae</taxon>
        <taxon>Solanoideae</taxon>
        <taxon>Datureae</taxon>
        <taxon>Datura</taxon>
    </lineage>
</organism>
<evidence type="ECO:0000313" key="3">
    <source>
        <dbReference type="Proteomes" id="UP000823775"/>
    </source>
</evidence>
<proteinExistence type="predicted"/>
<dbReference type="Proteomes" id="UP000823775">
    <property type="component" value="Unassembled WGS sequence"/>
</dbReference>
<evidence type="ECO:0000256" key="1">
    <source>
        <dbReference type="SAM" id="MobiDB-lite"/>
    </source>
</evidence>
<comment type="caution">
    <text evidence="2">The sequence shown here is derived from an EMBL/GenBank/DDBJ whole genome shotgun (WGS) entry which is preliminary data.</text>
</comment>
<keyword evidence="3" id="KW-1185">Reference proteome</keyword>
<gene>
    <name evidence="2" type="ORF">HAX54_023753</name>
</gene>
<dbReference type="EMBL" id="JACEIK010000289">
    <property type="protein sequence ID" value="MCD7454166.1"/>
    <property type="molecule type" value="Genomic_DNA"/>
</dbReference>
<feature type="region of interest" description="Disordered" evidence="1">
    <location>
        <begin position="1"/>
        <end position="33"/>
    </location>
</feature>
<feature type="non-terminal residue" evidence="2">
    <location>
        <position position="1"/>
    </location>
</feature>
<name>A0ABS8S753_DATST</name>
<accession>A0ABS8S753</accession>